<feature type="domain" description="N-terminal" evidence="3">
    <location>
        <begin position="16"/>
        <end position="125"/>
    </location>
</feature>
<evidence type="ECO:0000256" key="1">
    <source>
        <dbReference type="SAM" id="MobiDB-lite"/>
    </source>
</evidence>
<dbReference type="EMBL" id="JBBDGN010000004">
    <property type="protein sequence ID" value="MEJ1091261.1"/>
    <property type="molecule type" value="Genomic_DNA"/>
</dbReference>
<evidence type="ECO:0000259" key="3">
    <source>
        <dbReference type="Pfam" id="PF08401"/>
    </source>
</evidence>
<dbReference type="Pfam" id="PF06114">
    <property type="entry name" value="Peptidase_M78"/>
    <property type="match status" value="1"/>
</dbReference>
<evidence type="ECO:0000259" key="2">
    <source>
        <dbReference type="Pfam" id="PF06114"/>
    </source>
</evidence>
<organism evidence="4 5">
    <name type="scientific">Microbacterium istanbulense</name>
    <dbReference type="NCBI Taxonomy" id="3122049"/>
    <lineage>
        <taxon>Bacteria</taxon>
        <taxon>Bacillati</taxon>
        <taxon>Actinomycetota</taxon>
        <taxon>Actinomycetes</taxon>
        <taxon>Micrococcales</taxon>
        <taxon>Microbacteriaceae</taxon>
        <taxon>Microbacterium</taxon>
    </lineage>
</organism>
<proteinExistence type="predicted"/>
<dbReference type="InterPro" id="IPR010359">
    <property type="entry name" value="IrrE_HExxH"/>
</dbReference>
<keyword evidence="5" id="KW-1185">Reference proteome</keyword>
<dbReference type="Proteomes" id="UP001366085">
    <property type="component" value="Unassembled WGS sequence"/>
</dbReference>
<sequence length="362" mass="39627">MRRSPAEVQAAREAKLDEMAEKLETAVAGLTTGEDWKRAIEFAARFRSRSFRNTLLIYAQHTDAYEQGRVSTPVPTYVAGFNQWKQLDRSVDKGQSGYMIYAPVMGRFASKDPSDPMSWRRLQAREKPAAGEVVRSRIVNVKPAYVWDVTQTSGSEIPERPMPRLLEGEAPAGLWAGLAAQVATEGFELQDAVDATSIWGANGVTIYDTKVVAVRADMDDAARVKTLAHELGHVRMHDPAEAVTHHRGIREVEAESVAMMIGAAHGMDTSDYTIPYVATWAQSVADKEPVDVVRETGERVRRVALEILDKLPDAGIGDGYPPGLDRTGPDAERETSRARTVELGTATPVRTTATVDVSVPAL</sequence>
<evidence type="ECO:0000313" key="5">
    <source>
        <dbReference type="Proteomes" id="UP001366085"/>
    </source>
</evidence>
<dbReference type="Pfam" id="PF08401">
    <property type="entry name" value="ArdcN"/>
    <property type="match status" value="1"/>
</dbReference>
<dbReference type="RefSeq" id="WP_074040860.1">
    <property type="nucleotide sequence ID" value="NZ_JBBDGN010000004.1"/>
</dbReference>
<feature type="domain" description="IrrE N-terminal-like" evidence="2">
    <location>
        <begin position="208"/>
        <end position="264"/>
    </location>
</feature>
<gene>
    <name evidence="4" type="ORF">WDU93_06085</name>
</gene>
<accession>A0ABU8LK24</accession>
<protein>
    <submittedName>
        <fullName evidence="4">ArdC-like ssDNA-binding domain-containing protein</fullName>
    </submittedName>
</protein>
<dbReference type="InterPro" id="IPR013610">
    <property type="entry name" value="ArdC_N"/>
</dbReference>
<feature type="region of interest" description="Disordered" evidence="1">
    <location>
        <begin position="316"/>
        <end position="337"/>
    </location>
</feature>
<feature type="compositionally biased region" description="Basic and acidic residues" evidence="1">
    <location>
        <begin position="327"/>
        <end position="337"/>
    </location>
</feature>
<comment type="caution">
    <text evidence="4">The sequence shown here is derived from an EMBL/GenBank/DDBJ whole genome shotgun (WGS) entry which is preliminary data.</text>
</comment>
<reference evidence="4 5" key="1">
    <citation type="submission" date="2024-02" db="EMBL/GenBank/DDBJ databases">
        <authorList>
            <person name="Saticioglu I.B."/>
        </authorList>
    </citation>
    <scope>NUCLEOTIDE SEQUENCE [LARGE SCALE GENOMIC DNA]</scope>
    <source>
        <strain evidence="4 5">Mu-43</strain>
    </source>
</reference>
<name>A0ABU8LK24_9MICO</name>
<evidence type="ECO:0000313" key="4">
    <source>
        <dbReference type="EMBL" id="MEJ1091261.1"/>
    </source>
</evidence>